<dbReference type="GO" id="GO:0003684">
    <property type="term" value="F:damaged DNA binding"/>
    <property type="evidence" value="ECO:0007669"/>
    <property type="project" value="TreeGrafter"/>
</dbReference>
<dbReference type="InterPro" id="IPR011084">
    <property type="entry name" value="DRMBL"/>
</dbReference>
<dbReference type="EMBL" id="RQTK01001081">
    <property type="protein sequence ID" value="RUS72320.1"/>
    <property type="molecule type" value="Genomic_DNA"/>
</dbReference>
<dbReference type="GO" id="GO:0006303">
    <property type="term" value="P:double-strand break repair via nonhomologous end joining"/>
    <property type="evidence" value="ECO:0007669"/>
    <property type="project" value="TreeGrafter"/>
</dbReference>
<proteinExistence type="inferred from homology"/>
<dbReference type="GO" id="GO:0008800">
    <property type="term" value="F:beta-lactamase activity"/>
    <property type="evidence" value="ECO:0007669"/>
    <property type="project" value="UniProtKB-EC"/>
</dbReference>
<evidence type="ECO:0000256" key="5">
    <source>
        <dbReference type="ARBA" id="ARBA00012865"/>
    </source>
</evidence>
<evidence type="ECO:0000256" key="17">
    <source>
        <dbReference type="SAM" id="MobiDB-lite"/>
    </source>
</evidence>
<dbReference type="Gene3D" id="3.60.15.10">
    <property type="entry name" value="Ribonuclease Z/Hydroxyacylglutathione hydrolase-like"/>
    <property type="match status" value="2"/>
</dbReference>
<name>A0A3S0ZPM8_ELYCH</name>
<keyword evidence="8" id="KW-0227">DNA damage</keyword>
<comment type="catalytic activity">
    <reaction evidence="1">
        <text>a beta-lactam + H2O = a substituted beta-amino acid</text>
        <dbReference type="Rhea" id="RHEA:20401"/>
        <dbReference type="ChEBI" id="CHEBI:15377"/>
        <dbReference type="ChEBI" id="CHEBI:35627"/>
        <dbReference type="ChEBI" id="CHEBI:140347"/>
        <dbReference type="EC" id="3.5.2.6"/>
    </reaction>
</comment>
<keyword evidence="20" id="KW-1185">Reference proteome</keyword>
<comment type="subcellular location">
    <subcellularLocation>
        <location evidence="3">Chromosome</location>
        <location evidence="3">Telomere</location>
    </subcellularLocation>
    <subcellularLocation>
        <location evidence="2">Nucleus</location>
    </subcellularLocation>
</comment>
<evidence type="ECO:0000256" key="3">
    <source>
        <dbReference type="ARBA" id="ARBA00004574"/>
    </source>
</evidence>
<evidence type="ECO:0000256" key="10">
    <source>
        <dbReference type="ARBA" id="ARBA00022895"/>
    </source>
</evidence>
<feature type="region of interest" description="Disordered" evidence="17">
    <location>
        <begin position="1241"/>
        <end position="1262"/>
    </location>
</feature>
<keyword evidence="12" id="KW-0539">Nucleus</keyword>
<evidence type="ECO:0000256" key="8">
    <source>
        <dbReference type="ARBA" id="ARBA00022763"/>
    </source>
</evidence>
<dbReference type="Gene3D" id="3.40.50.12650">
    <property type="match status" value="2"/>
</dbReference>
<dbReference type="GO" id="GO:0035312">
    <property type="term" value="F:5'-3' DNA exonuclease activity"/>
    <property type="evidence" value="ECO:0007669"/>
    <property type="project" value="TreeGrafter"/>
</dbReference>
<evidence type="ECO:0000256" key="14">
    <source>
        <dbReference type="ARBA" id="ARBA00041693"/>
    </source>
</evidence>
<dbReference type="GO" id="GO:0000723">
    <property type="term" value="P:telomere maintenance"/>
    <property type="evidence" value="ECO:0007669"/>
    <property type="project" value="TreeGrafter"/>
</dbReference>
<feature type="coiled-coil region" evidence="16">
    <location>
        <begin position="539"/>
        <end position="569"/>
    </location>
</feature>
<reference evidence="19 20" key="1">
    <citation type="submission" date="2019-01" db="EMBL/GenBank/DDBJ databases">
        <title>A draft genome assembly of the solar-powered sea slug Elysia chlorotica.</title>
        <authorList>
            <person name="Cai H."/>
            <person name="Li Q."/>
            <person name="Fang X."/>
            <person name="Li J."/>
            <person name="Curtis N.E."/>
            <person name="Altenburger A."/>
            <person name="Shibata T."/>
            <person name="Feng M."/>
            <person name="Maeda T."/>
            <person name="Schwartz J.A."/>
            <person name="Shigenobu S."/>
            <person name="Lundholm N."/>
            <person name="Nishiyama T."/>
            <person name="Yang H."/>
            <person name="Hasebe M."/>
            <person name="Li S."/>
            <person name="Pierce S.K."/>
            <person name="Wang J."/>
        </authorList>
    </citation>
    <scope>NUCLEOTIDE SEQUENCE [LARGE SCALE GENOMIC DNA]</scope>
    <source>
        <strain evidence="19">EC2010</strain>
        <tissue evidence="19">Whole organism of an adult</tissue>
    </source>
</reference>
<evidence type="ECO:0000256" key="15">
    <source>
        <dbReference type="ARBA" id="ARBA00042738"/>
    </source>
</evidence>
<accession>A0A3S0ZPM8</accession>
<evidence type="ECO:0000256" key="12">
    <source>
        <dbReference type="ARBA" id="ARBA00023242"/>
    </source>
</evidence>
<keyword evidence="6" id="KW-0158">Chromosome</keyword>
<dbReference type="Pfam" id="PF07522">
    <property type="entry name" value="DRMBL"/>
    <property type="match status" value="2"/>
</dbReference>
<dbReference type="STRING" id="188477.A0A3S0ZPM8"/>
<organism evidence="19 20">
    <name type="scientific">Elysia chlorotica</name>
    <name type="common">Eastern emerald elysia</name>
    <name type="synonym">Sea slug</name>
    <dbReference type="NCBI Taxonomy" id="188477"/>
    <lineage>
        <taxon>Eukaryota</taxon>
        <taxon>Metazoa</taxon>
        <taxon>Spiralia</taxon>
        <taxon>Lophotrochozoa</taxon>
        <taxon>Mollusca</taxon>
        <taxon>Gastropoda</taxon>
        <taxon>Heterobranchia</taxon>
        <taxon>Euthyneura</taxon>
        <taxon>Panpulmonata</taxon>
        <taxon>Sacoglossa</taxon>
        <taxon>Placobranchoidea</taxon>
        <taxon>Plakobranchidae</taxon>
        <taxon>Elysia</taxon>
    </lineage>
</organism>
<keyword evidence="11" id="KW-0234">DNA repair</keyword>
<evidence type="ECO:0000256" key="2">
    <source>
        <dbReference type="ARBA" id="ARBA00004123"/>
    </source>
</evidence>
<keyword evidence="16" id="KW-0175">Coiled coil</keyword>
<evidence type="ECO:0000259" key="18">
    <source>
        <dbReference type="SMART" id="SM00849"/>
    </source>
</evidence>
<dbReference type="GO" id="GO:0005634">
    <property type="term" value="C:nucleus"/>
    <property type="evidence" value="ECO:0007669"/>
    <property type="project" value="UniProtKB-SubCell"/>
</dbReference>
<gene>
    <name evidence="19" type="ORF">EGW08_019912</name>
</gene>
<keyword evidence="9" id="KW-0378">Hydrolase</keyword>
<dbReference type="PANTHER" id="PTHR23240:SF26">
    <property type="entry name" value="5' EXONUCLEASE APOLLO"/>
    <property type="match status" value="1"/>
</dbReference>
<evidence type="ECO:0000256" key="7">
    <source>
        <dbReference type="ARBA" id="ARBA00022722"/>
    </source>
</evidence>
<dbReference type="SUPFAM" id="SSF56281">
    <property type="entry name" value="Metallo-hydrolase/oxidoreductase"/>
    <property type="match status" value="2"/>
</dbReference>
<comment type="similarity">
    <text evidence="4">Belongs to the DNA repair metallo-beta-lactamase (DRMBL) family.</text>
</comment>
<evidence type="ECO:0000313" key="20">
    <source>
        <dbReference type="Proteomes" id="UP000271974"/>
    </source>
</evidence>
<dbReference type="GO" id="GO:0036297">
    <property type="term" value="P:interstrand cross-link repair"/>
    <property type="evidence" value="ECO:0007669"/>
    <property type="project" value="TreeGrafter"/>
</dbReference>
<sequence length="1340" mass="150424">MNGHILQGTNIAVDYWKIKGIPDSYIHFLTHVHGDHIVGLTSSWGRQIYCSDITAMLLVKRHGISKTLLNILPIGERVIVSGSESFTVMAFDANHCPGAVMLYFQGKFGNIFYCGDFRSSADLISDCSSLAKYADILYLDNTFCDKKCIFPSRNECLAQILSIIRQHPEQKILIAVRNLGKETLLGEIGAQLNETIVVPPTIYNLCCVLFETNVFTTSYDIKESRIWAVPMQINYRSVADLRKIDGDIIFIVPTAMYTGLKNPPMSSLPGVFVVPYSDHSNYIELQEFVTAMKPKCIKPIVERPGSLCGESLICRADMSCFHSLLSSPSFHNHQNPSIEEERGDLLINQLTSDDHESNDKGINDDCVCLNSKRVFKIVDQYNDTRNRIPSASVVSNTMARLKLNSILKSRRSRTAGHQHKKKQHSHRKKLRSKTLGVVYIDRDETSEGYCLPSNNTDLSVIQQEVSHEQFSSQKLDLDVDFRRSSDIDKDNILVTTNNKFFSVISEHKTKSHEQVFQNNPNVQPEQTFSPEENQCKKKIDSLSSSKECMEQEMAQVREKSKELIDLETQGVVSVLGACSAKKELEVTSVAPQEHNSSKNRDQQFGAGKLKIYEDSASHSLDLEHILCNEDISHNFGTSSFSVSEEQNHVWRTCEGTGHAVLRKEPEATAATIYSTADCSTTNGHVLPDSDIAVDYWKNSNSQNMYVHFFTNVHGNNIAGLTSSWQRPIYCSEITAVLLEKCYHISRRQLKVLPLCEKVTLKSKSGPFTVMAFDANHCPGAIMLHFQGSFGSIFYTGNFRCSADVIAKCCSFAKFADILYIDNTFCDQECTLPTRRDSLSHILDIIHQHPKHKIIIGVHKLGKECLLGELGTQLNETIVVPTMFYNIYCALFDTNVFTSPQSINKSRIYAVPLNISRQEVAKLRKIDKNVIVIIPTAENSESKDEAFMELPNVYVIPFSNHPSYPELLDFVSAMRPKCVKPITKSFDKCGLGLDHRVDMSCFEAYLSSPDCLHASQSISVKGEDNQSKVLLTDQPRVTGNIYEPPMSALQLHSERPFCEQDYVAENILLLEKKNGKDEYNFHKKMKSTHISVVSGEIRQGTVQEQGETMKSRREDIYKSARNDCLIQMMRIDCETLTKDVHIVPGPVRREVPKKCLISIRKDPYVVKQCDQNRDMSLSTANNSCSAKKANNLGNGSPRFLDQSSNRNIKVPVRSLKTVKDAIHLTSSYNKSPKVCEDKTTVKCTSDPEHGVSTPSSHSYFGNVPSPVSNEYDFSRQSKSSLKKTISSSSKPRLASSNTYSEQPSDSITRKRLGEQVLCPGQGSKTFVKSLQAFIAKKRKLS</sequence>
<protein>
    <recommendedName>
        <fullName evidence="13">5' exonuclease Apollo</fullName>
        <ecNumber evidence="5">3.5.2.6</ecNumber>
    </recommendedName>
    <alternativeName>
        <fullName evidence="14">DNA cross-link repair 1B protein</fullName>
    </alternativeName>
    <alternativeName>
        <fullName evidence="15">SNM1 homolog B</fullName>
    </alternativeName>
</protein>
<dbReference type="PANTHER" id="PTHR23240">
    <property type="entry name" value="DNA CROSS-LINK REPAIR PROTEIN PSO2/SNM1-RELATED"/>
    <property type="match status" value="1"/>
</dbReference>
<dbReference type="EC" id="3.5.2.6" evidence="5"/>
<evidence type="ECO:0000256" key="6">
    <source>
        <dbReference type="ARBA" id="ARBA00022454"/>
    </source>
</evidence>
<feature type="compositionally biased region" description="Polar residues" evidence="17">
    <location>
        <begin position="1293"/>
        <end position="1305"/>
    </location>
</feature>
<dbReference type="OrthoDB" id="262529at2759"/>
<evidence type="ECO:0000256" key="1">
    <source>
        <dbReference type="ARBA" id="ARBA00001526"/>
    </source>
</evidence>
<evidence type="ECO:0000256" key="4">
    <source>
        <dbReference type="ARBA" id="ARBA00010304"/>
    </source>
</evidence>
<dbReference type="SMART" id="SM00849">
    <property type="entry name" value="Lactamase_B"/>
    <property type="match status" value="1"/>
</dbReference>
<evidence type="ECO:0000256" key="13">
    <source>
        <dbReference type="ARBA" id="ARBA00039555"/>
    </source>
</evidence>
<feature type="region of interest" description="Disordered" evidence="17">
    <location>
        <begin position="410"/>
        <end position="429"/>
    </location>
</feature>
<dbReference type="InterPro" id="IPR001279">
    <property type="entry name" value="Metallo-B-lactamas"/>
</dbReference>
<dbReference type="Proteomes" id="UP000271974">
    <property type="component" value="Unassembled WGS sequence"/>
</dbReference>
<feature type="domain" description="Metallo-beta-lactamase" evidence="18">
    <location>
        <begin position="1"/>
        <end position="153"/>
    </location>
</feature>
<evidence type="ECO:0000256" key="11">
    <source>
        <dbReference type="ARBA" id="ARBA00023204"/>
    </source>
</evidence>
<keyword evidence="10" id="KW-0779">Telomere</keyword>
<comment type="caution">
    <text evidence="19">The sequence shown here is derived from an EMBL/GenBank/DDBJ whole genome shotgun (WGS) entry which is preliminary data.</text>
</comment>
<dbReference type="InterPro" id="IPR036866">
    <property type="entry name" value="RibonucZ/Hydroxyglut_hydro"/>
</dbReference>
<evidence type="ECO:0000256" key="16">
    <source>
        <dbReference type="SAM" id="Coils"/>
    </source>
</evidence>
<keyword evidence="7" id="KW-0540">Nuclease</keyword>
<dbReference type="GO" id="GO:0000781">
    <property type="term" value="C:chromosome, telomeric region"/>
    <property type="evidence" value="ECO:0007669"/>
    <property type="project" value="UniProtKB-SubCell"/>
</dbReference>
<evidence type="ECO:0000313" key="19">
    <source>
        <dbReference type="EMBL" id="RUS72320.1"/>
    </source>
</evidence>
<feature type="region of interest" description="Disordered" evidence="17">
    <location>
        <begin position="1281"/>
        <end position="1306"/>
    </location>
</feature>
<evidence type="ECO:0000256" key="9">
    <source>
        <dbReference type="ARBA" id="ARBA00022801"/>
    </source>
</evidence>